<dbReference type="InterPro" id="IPR043129">
    <property type="entry name" value="ATPase_NBD"/>
</dbReference>
<gene>
    <name evidence="7" type="primary">araB</name>
    <name evidence="12" type="ORF">GCM10023188_39020</name>
</gene>
<dbReference type="Gene3D" id="1.20.58.2240">
    <property type="match status" value="1"/>
</dbReference>
<protein>
    <recommendedName>
        <fullName evidence="7 8">Ribulokinase</fullName>
        <ecNumber evidence="7 8">2.7.1.16</ecNumber>
    </recommendedName>
</protein>
<keyword evidence="5 7" id="KW-0054">Arabinose catabolism</keyword>
<dbReference type="Proteomes" id="UP001500552">
    <property type="component" value="Unassembled WGS sequence"/>
</dbReference>
<dbReference type="InterPro" id="IPR000577">
    <property type="entry name" value="Carb_kinase_FGGY"/>
</dbReference>
<dbReference type="InterPro" id="IPR018485">
    <property type="entry name" value="FGGY_C"/>
</dbReference>
<dbReference type="InterPro" id="IPR005929">
    <property type="entry name" value="Ribulokinase"/>
</dbReference>
<dbReference type="CDD" id="cd07781">
    <property type="entry name" value="ASKHA_NBD_FGGY_L-RBK"/>
    <property type="match status" value="1"/>
</dbReference>
<comment type="pathway">
    <text evidence="7 9">Carbohydrate degradation; L-arabinose degradation via L-ribulose; D-xylulose 5-phosphate from L-arabinose (bacterial route): step 2/3.</text>
</comment>
<evidence type="ECO:0000313" key="12">
    <source>
        <dbReference type="EMBL" id="GAA4441033.1"/>
    </source>
</evidence>
<dbReference type="Pfam" id="PF02782">
    <property type="entry name" value="FGGY_C"/>
    <property type="match status" value="1"/>
</dbReference>
<evidence type="ECO:0000256" key="8">
    <source>
        <dbReference type="NCBIfam" id="TIGR01234"/>
    </source>
</evidence>
<dbReference type="PANTHER" id="PTHR43435:SF4">
    <property type="entry name" value="FGGY CARBOHYDRATE KINASE DOMAIN-CONTAINING PROTEIN"/>
    <property type="match status" value="1"/>
</dbReference>
<evidence type="ECO:0000256" key="1">
    <source>
        <dbReference type="ARBA" id="ARBA00022679"/>
    </source>
</evidence>
<evidence type="ECO:0000256" key="2">
    <source>
        <dbReference type="ARBA" id="ARBA00022741"/>
    </source>
</evidence>
<keyword evidence="13" id="KW-1185">Reference proteome</keyword>
<evidence type="ECO:0000259" key="10">
    <source>
        <dbReference type="Pfam" id="PF00370"/>
    </source>
</evidence>
<feature type="domain" description="Carbohydrate kinase FGGY N-terminal" evidence="10">
    <location>
        <begin position="8"/>
        <end position="284"/>
    </location>
</feature>
<evidence type="ECO:0000256" key="4">
    <source>
        <dbReference type="ARBA" id="ARBA00022840"/>
    </source>
</evidence>
<dbReference type="EC" id="2.7.1.16" evidence="7 8"/>
<dbReference type="EMBL" id="BAABHC010000029">
    <property type="protein sequence ID" value="GAA4441033.1"/>
    <property type="molecule type" value="Genomic_DNA"/>
</dbReference>
<evidence type="ECO:0000256" key="7">
    <source>
        <dbReference type="HAMAP-Rule" id="MF_00520"/>
    </source>
</evidence>
<evidence type="ECO:0000313" key="13">
    <source>
        <dbReference type="Proteomes" id="UP001500552"/>
    </source>
</evidence>
<evidence type="ECO:0000256" key="9">
    <source>
        <dbReference type="RuleBase" id="RU003455"/>
    </source>
</evidence>
<name>A0ABP8LZ94_9BACT</name>
<keyword evidence="1 7" id="KW-0808">Transferase</keyword>
<comment type="caution">
    <text evidence="12">The sequence shown here is derived from an EMBL/GenBank/DDBJ whole genome shotgun (WGS) entry which is preliminary data.</text>
</comment>
<dbReference type="PANTHER" id="PTHR43435">
    <property type="entry name" value="RIBULOKINASE"/>
    <property type="match status" value="1"/>
</dbReference>
<dbReference type="NCBIfam" id="NF003154">
    <property type="entry name" value="PRK04123.1"/>
    <property type="match status" value="1"/>
</dbReference>
<keyword evidence="3 7" id="KW-0418">Kinase</keyword>
<dbReference type="SUPFAM" id="SSF53067">
    <property type="entry name" value="Actin-like ATPase domain"/>
    <property type="match status" value="2"/>
</dbReference>
<comment type="similarity">
    <text evidence="7 9">Belongs to the ribulokinase family.</text>
</comment>
<evidence type="ECO:0000256" key="3">
    <source>
        <dbReference type="ARBA" id="ARBA00022777"/>
    </source>
</evidence>
<keyword evidence="6 7" id="KW-0119">Carbohydrate metabolism</keyword>
<dbReference type="InterPro" id="IPR018484">
    <property type="entry name" value="FGGY_N"/>
</dbReference>
<evidence type="ECO:0000259" key="11">
    <source>
        <dbReference type="Pfam" id="PF02782"/>
    </source>
</evidence>
<evidence type="ECO:0000256" key="6">
    <source>
        <dbReference type="ARBA" id="ARBA00023277"/>
    </source>
</evidence>
<dbReference type="Gene3D" id="3.30.420.40">
    <property type="match status" value="1"/>
</dbReference>
<keyword evidence="2 7" id="KW-0547">Nucleotide-binding</keyword>
<comment type="catalytic activity">
    <reaction evidence="7">
        <text>D-ribulose + ATP = D-ribulose 5-phosphate + ADP + H(+)</text>
        <dbReference type="Rhea" id="RHEA:17601"/>
        <dbReference type="ChEBI" id="CHEBI:15378"/>
        <dbReference type="ChEBI" id="CHEBI:17173"/>
        <dbReference type="ChEBI" id="CHEBI:30616"/>
        <dbReference type="ChEBI" id="CHEBI:58121"/>
        <dbReference type="ChEBI" id="CHEBI:456216"/>
        <dbReference type="EC" id="2.7.1.16"/>
    </reaction>
</comment>
<dbReference type="NCBIfam" id="TIGR01234">
    <property type="entry name" value="L-ribulokinase"/>
    <property type="match status" value="1"/>
</dbReference>
<proteinExistence type="inferred from homology"/>
<reference evidence="13" key="1">
    <citation type="journal article" date="2019" name="Int. J. Syst. Evol. Microbiol.">
        <title>The Global Catalogue of Microorganisms (GCM) 10K type strain sequencing project: providing services to taxonomists for standard genome sequencing and annotation.</title>
        <authorList>
            <consortium name="The Broad Institute Genomics Platform"/>
            <consortium name="The Broad Institute Genome Sequencing Center for Infectious Disease"/>
            <person name="Wu L."/>
            <person name="Ma J."/>
        </authorList>
    </citation>
    <scope>NUCLEOTIDE SEQUENCE [LARGE SCALE GENOMIC DNA]</scope>
    <source>
        <strain evidence="13">JCM 17926</strain>
    </source>
</reference>
<accession>A0ABP8LZ94</accession>
<organism evidence="12 13">
    <name type="scientific">Pontibacter saemangeumensis</name>
    <dbReference type="NCBI Taxonomy" id="1084525"/>
    <lineage>
        <taxon>Bacteria</taxon>
        <taxon>Pseudomonadati</taxon>
        <taxon>Bacteroidota</taxon>
        <taxon>Cytophagia</taxon>
        <taxon>Cytophagales</taxon>
        <taxon>Hymenobacteraceae</taxon>
        <taxon>Pontibacter</taxon>
    </lineage>
</organism>
<dbReference type="PIRSF" id="PIRSF000538">
    <property type="entry name" value="GlpK"/>
    <property type="match status" value="1"/>
</dbReference>
<comment type="catalytic activity">
    <reaction evidence="7 9">
        <text>L-ribulose + ATP = L-ribulose 5-phosphate + ADP + H(+)</text>
        <dbReference type="Rhea" id="RHEA:22072"/>
        <dbReference type="ChEBI" id="CHEBI:15378"/>
        <dbReference type="ChEBI" id="CHEBI:16880"/>
        <dbReference type="ChEBI" id="CHEBI:30616"/>
        <dbReference type="ChEBI" id="CHEBI:58226"/>
        <dbReference type="ChEBI" id="CHEBI:456216"/>
        <dbReference type="EC" id="2.7.1.16"/>
    </reaction>
</comment>
<feature type="domain" description="Carbohydrate kinase FGGY C-terminal" evidence="11">
    <location>
        <begin position="294"/>
        <end position="509"/>
    </location>
</feature>
<keyword evidence="4 7" id="KW-0067">ATP-binding</keyword>
<dbReference type="Pfam" id="PF00370">
    <property type="entry name" value="FGGY_N"/>
    <property type="match status" value="1"/>
</dbReference>
<dbReference type="HAMAP" id="MF_00520">
    <property type="entry name" value="Ribulokinase"/>
    <property type="match status" value="1"/>
</dbReference>
<evidence type="ECO:0000256" key="5">
    <source>
        <dbReference type="ARBA" id="ARBA00022935"/>
    </source>
</evidence>
<sequence>MLVKDLSYVIGVDYGTDSVRSVLVNAQNGEEVASSVYFYPRWQQGQYCNAGINQFRQHPLDYMEGLEHTIKECVRKAGANVAAAVKGISVDTTGSTPVAVDKTGTPLALLPGFGENPNAMFVLWKDHTSVREAAEINEHATKFDTNYLQYVGGIYSSEWFWAKLLHVLREDAQVREAIYSWVEHCDWIPFLLTGGNDVMQMKRSVCAAGHKSLWAADFGGLPPDEFFASLDPLLQGFTERLFKDAYASDKAAGHLSQEWADRLGLSTEVVIGVGAFDAHMGAVGGQVEPYHLSKVMGTSTCDMLVAPTAEVENKLVRGICGQVPGSVIPGMMGLEAGQSAFGDTYAWFKNLLLWPLQQLLSQSQTISNETADALYQEISDKIIPELTNQAAQLPLSEQDAFAIDWFNGRRTPDANQVLKGAILGLGLGSDAPRVFKALVEATCFGAKKIVDRFNEQGVPVKGLIGLGGVAKKSPFIMQMMADVMNMPIRIHKSEQTCAIGAAMFAATAAGIYSRVEDAMEAMGQGFDAAYHPDATRAAIYAKRYEQYKAHGEAIEKLIPPATAQVTDIQEEAVR</sequence>